<keyword evidence="1" id="KW-1133">Transmembrane helix</keyword>
<name>X1GMW7_9ZZZZ</name>
<gene>
    <name evidence="2" type="ORF">S03H2_28782</name>
</gene>
<accession>X1GMW7</accession>
<evidence type="ECO:0000256" key="1">
    <source>
        <dbReference type="SAM" id="Phobius"/>
    </source>
</evidence>
<feature type="transmembrane region" description="Helical" evidence="1">
    <location>
        <begin position="6"/>
        <end position="27"/>
    </location>
</feature>
<comment type="caution">
    <text evidence="2">The sequence shown here is derived from an EMBL/GenBank/DDBJ whole genome shotgun (WGS) entry which is preliminary data.</text>
</comment>
<organism evidence="2">
    <name type="scientific">marine sediment metagenome</name>
    <dbReference type="NCBI Taxonomy" id="412755"/>
    <lineage>
        <taxon>unclassified sequences</taxon>
        <taxon>metagenomes</taxon>
        <taxon>ecological metagenomes</taxon>
    </lineage>
</organism>
<reference evidence="2" key="1">
    <citation type="journal article" date="2014" name="Front. Microbiol.">
        <title>High frequency of phylogenetically diverse reductive dehalogenase-homologous genes in deep subseafloor sedimentary metagenomes.</title>
        <authorList>
            <person name="Kawai M."/>
            <person name="Futagami T."/>
            <person name="Toyoda A."/>
            <person name="Takaki Y."/>
            <person name="Nishi S."/>
            <person name="Hori S."/>
            <person name="Arai W."/>
            <person name="Tsubouchi T."/>
            <person name="Morono Y."/>
            <person name="Uchiyama I."/>
            <person name="Ito T."/>
            <person name="Fujiyama A."/>
            <person name="Inagaki F."/>
            <person name="Takami H."/>
        </authorList>
    </citation>
    <scope>NUCLEOTIDE SEQUENCE</scope>
    <source>
        <strain evidence="2">Expedition CK06-06</strain>
    </source>
</reference>
<keyword evidence="1" id="KW-0812">Transmembrane</keyword>
<sequence length="182" mass="22179">HMDWTIIVSVLVTLVVAFIAYIISPWLSYKRELKRIYEAPFRRDCAFFYGETYEFYKRYIEPHVKRRPVDISVIQKIDDFRALHESQVNMPRWLGKIEEKEKEKEVAEKLWNFVDIIDKLWHKMEDEFKIRNELRSRDDILKLEPNDREKIASFLMKPLKDEAEELDEILKGILPYFRKRIP</sequence>
<feature type="non-terminal residue" evidence="2">
    <location>
        <position position="1"/>
    </location>
</feature>
<keyword evidence="1" id="KW-0472">Membrane</keyword>
<evidence type="ECO:0000313" key="2">
    <source>
        <dbReference type="EMBL" id="GAH59246.1"/>
    </source>
</evidence>
<protein>
    <submittedName>
        <fullName evidence="2">Uncharacterized protein</fullName>
    </submittedName>
</protein>
<dbReference type="EMBL" id="BARU01017343">
    <property type="protein sequence ID" value="GAH59246.1"/>
    <property type="molecule type" value="Genomic_DNA"/>
</dbReference>
<proteinExistence type="predicted"/>
<dbReference type="AlphaFoldDB" id="X1GMW7"/>